<feature type="compositionally biased region" description="Low complexity" evidence="1">
    <location>
        <begin position="186"/>
        <end position="199"/>
    </location>
</feature>
<evidence type="ECO:0000313" key="3">
    <source>
        <dbReference type="EMBL" id="CAF9931920.1"/>
    </source>
</evidence>
<accession>A0A8H3FXJ6</accession>
<protein>
    <submittedName>
        <fullName evidence="3">Uncharacterized protein</fullName>
    </submittedName>
</protein>
<gene>
    <name evidence="3" type="ORF">HETSPECPRED_008217</name>
</gene>
<name>A0A8H3FXJ6_9LECA</name>
<organism evidence="3 4">
    <name type="scientific">Heterodermia speciosa</name>
    <dbReference type="NCBI Taxonomy" id="116794"/>
    <lineage>
        <taxon>Eukaryota</taxon>
        <taxon>Fungi</taxon>
        <taxon>Dikarya</taxon>
        <taxon>Ascomycota</taxon>
        <taxon>Pezizomycotina</taxon>
        <taxon>Lecanoromycetes</taxon>
        <taxon>OSLEUM clade</taxon>
        <taxon>Lecanoromycetidae</taxon>
        <taxon>Caliciales</taxon>
        <taxon>Physciaceae</taxon>
        <taxon>Heterodermia</taxon>
    </lineage>
</organism>
<evidence type="ECO:0000256" key="2">
    <source>
        <dbReference type="SAM" id="SignalP"/>
    </source>
</evidence>
<dbReference type="Proteomes" id="UP000664521">
    <property type="component" value="Unassembled WGS sequence"/>
</dbReference>
<evidence type="ECO:0000313" key="4">
    <source>
        <dbReference type="Proteomes" id="UP000664521"/>
    </source>
</evidence>
<keyword evidence="4" id="KW-1185">Reference proteome</keyword>
<reference evidence="3" key="1">
    <citation type="submission" date="2021-03" db="EMBL/GenBank/DDBJ databases">
        <authorList>
            <person name="Tagirdzhanova G."/>
        </authorList>
    </citation>
    <scope>NUCLEOTIDE SEQUENCE</scope>
</reference>
<proteinExistence type="predicted"/>
<feature type="region of interest" description="Disordered" evidence="1">
    <location>
        <begin position="186"/>
        <end position="207"/>
    </location>
</feature>
<comment type="caution">
    <text evidence="3">The sequence shown here is derived from an EMBL/GenBank/DDBJ whole genome shotgun (WGS) entry which is preliminary data.</text>
</comment>
<dbReference type="EMBL" id="CAJPDS010000061">
    <property type="protein sequence ID" value="CAF9931920.1"/>
    <property type="molecule type" value="Genomic_DNA"/>
</dbReference>
<sequence>MFSLKSTIALALLPVLAQLAVAVPPACLLAAVNTEDAPADLPTVCGPDAPKVKSQIKSLCGANINAAITAFEEVCQGVSTVSSSAASSSSTGSTSATDYAYDPNYASRSVPITGTASASSTGAPYPVVYTSTYYDSVCSCTKTAQISSTGASGGSSGFATGTAAGSAGSTGTGAIIPPVATGSPIVPTVSPSATSPSSPKFTGAASRSGGSFVAAALVAAGLAMAM</sequence>
<feature type="chain" id="PRO_5034331022" evidence="2">
    <location>
        <begin position="23"/>
        <end position="226"/>
    </location>
</feature>
<evidence type="ECO:0000256" key="1">
    <source>
        <dbReference type="SAM" id="MobiDB-lite"/>
    </source>
</evidence>
<keyword evidence="2" id="KW-0732">Signal</keyword>
<dbReference type="OrthoDB" id="4776947at2759"/>
<dbReference type="AlphaFoldDB" id="A0A8H3FXJ6"/>
<feature type="signal peptide" evidence="2">
    <location>
        <begin position="1"/>
        <end position="22"/>
    </location>
</feature>